<dbReference type="GO" id="GO:0003723">
    <property type="term" value="F:RNA binding"/>
    <property type="evidence" value="ECO:0007669"/>
    <property type="project" value="UniProtKB-KW"/>
</dbReference>
<dbReference type="SUPFAM" id="SSF48013">
    <property type="entry name" value="NusB-like"/>
    <property type="match status" value="1"/>
</dbReference>
<keyword evidence="3" id="KW-0694">RNA-binding</keyword>
<name>A0A929WX91_9BACT</name>
<keyword evidence="4" id="KW-0805">Transcription regulation</keyword>
<dbReference type="InterPro" id="IPR035926">
    <property type="entry name" value="NusB-like_sf"/>
</dbReference>
<dbReference type="GO" id="GO:0031564">
    <property type="term" value="P:transcription antitermination"/>
    <property type="evidence" value="ECO:0007669"/>
    <property type="project" value="UniProtKB-KW"/>
</dbReference>
<evidence type="ECO:0000256" key="4">
    <source>
        <dbReference type="ARBA" id="ARBA00023015"/>
    </source>
</evidence>
<gene>
    <name evidence="7" type="ORF">HXK21_02475</name>
</gene>
<dbReference type="GO" id="GO:0006353">
    <property type="term" value="P:DNA-templated transcription termination"/>
    <property type="evidence" value="ECO:0007669"/>
    <property type="project" value="InterPro"/>
</dbReference>
<sequence>MINRELIRLKVVQLIYAYYQNPGKTMDVALKELNFSLSKAHELYQYLLGFLINIRQYAEKKEGMRAARAERLGTKIGSNSPDSRLAENQFLRQLDENEALNAFREHHAEWDDEELYVKKIYTLFVESEIFQMYMDKENFDYEADRELIRKLYKTYVCNNDELVDFLEEHSLYWNDDKDVVDSFVLKTIKRFTPASGEKQEILPEYDTEDDHQFALELFQTTIERGEEMRDLIRGNSKNWEFGRLAFMDVIIMQIALTEMLTFPTIPLNVTFNEYLDIAKIYSTPRSSSYINGLLDHVVKYLQAEKLLLK</sequence>
<accession>A0A929WX91</accession>
<dbReference type="EMBL" id="JABZGR010000004">
    <property type="protein sequence ID" value="MBF0969895.1"/>
    <property type="molecule type" value="Genomic_DNA"/>
</dbReference>
<evidence type="ECO:0000256" key="3">
    <source>
        <dbReference type="ARBA" id="ARBA00022884"/>
    </source>
</evidence>
<dbReference type="RefSeq" id="WP_303763079.1">
    <property type="nucleotide sequence ID" value="NZ_JABZGR010000004.1"/>
</dbReference>
<dbReference type="PANTHER" id="PTHR11078:SF3">
    <property type="entry name" value="ANTITERMINATION NUSB DOMAIN-CONTAINING PROTEIN"/>
    <property type="match status" value="1"/>
</dbReference>
<evidence type="ECO:0000256" key="5">
    <source>
        <dbReference type="ARBA" id="ARBA00023163"/>
    </source>
</evidence>
<protein>
    <submittedName>
        <fullName evidence="7">Transcription antitermination protein NusB</fullName>
    </submittedName>
</protein>
<feature type="domain" description="NusB/RsmB/TIM44" evidence="6">
    <location>
        <begin position="204"/>
        <end position="299"/>
    </location>
</feature>
<evidence type="ECO:0000256" key="1">
    <source>
        <dbReference type="ARBA" id="ARBA00005952"/>
    </source>
</evidence>
<dbReference type="InterPro" id="IPR011605">
    <property type="entry name" value="NusB_fam"/>
</dbReference>
<dbReference type="AlphaFoldDB" id="A0A929WX91"/>
<dbReference type="Proteomes" id="UP000704068">
    <property type="component" value="Unassembled WGS sequence"/>
</dbReference>
<evidence type="ECO:0000313" key="7">
    <source>
        <dbReference type="EMBL" id="MBF0969895.1"/>
    </source>
</evidence>
<dbReference type="Pfam" id="PF01029">
    <property type="entry name" value="NusB"/>
    <property type="match status" value="1"/>
</dbReference>
<dbReference type="PANTHER" id="PTHR11078">
    <property type="entry name" value="N UTILIZATION SUBSTANCE PROTEIN B-RELATED"/>
    <property type="match status" value="1"/>
</dbReference>
<reference evidence="7" key="1">
    <citation type="submission" date="2020-04" db="EMBL/GenBank/DDBJ databases">
        <title>Deep metagenomics examines the oral microbiome during advanced dental caries in children, revealing novel taxa and co-occurrences with host molecules.</title>
        <authorList>
            <person name="Baker J.L."/>
            <person name="Morton J.T."/>
            <person name="Dinis M."/>
            <person name="Alvarez R."/>
            <person name="Tran N.C."/>
            <person name="Knight R."/>
            <person name="Edlund A."/>
        </authorList>
    </citation>
    <scope>NUCLEOTIDE SEQUENCE</scope>
    <source>
        <strain evidence="7">JCVI_34_bin.1</strain>
    </source>
</reference>
<dbReference type="InterPro" id="IPR006027">
    <property type="entry name" value="NusB_RsmB_TIM44"/>
</dbReference>
<dbReference type="Gene3D" id="1.10.940.10">
    <property type="entry name" value="NusB-like"/>
    <property type="match status" value="1"/>
</dbReference>
<evidence type="ECO:0000313" key="8">
    <source>
        <dbReference type="Proteomes" id="UP000704068"/>
    </source>
</evidence>
<evidence type="ECO:0000259" key="6">
    <source>
        <dbReference type="Pfam" id="PF01029"/>
    </source>
</evidence>
<organism evidence="7 8">
    <name type="scientific">Alloprevotella tannerae</name>
    <dbReference type="NCBI Taxonomy" id="76122"/>
    <lineage>
        <taxon>Bacteria</taxon>
        <taxon>Pseudomonadati</taxon>
        <taxon>Bacteroidota</taxon>
        <taxon>Bacteroidia</taxon>
        <taxon>Bacteroidales</taxon>
        <taxon>Prevotellaceae</taxon>
        <taxon>Alloprevotella</taxon>
    </lineage>
</organism>
<proteinExistence type="inferred from homology"/>
<comment type="similarity">
    <text evidence="1">Belongs to the NusB family.</text>
</comment>
<keyword evidence="5" id="KW-0804">Transcription</keyword>
<keyword evidence="2" id="KW-0889">Transcription antitermination</keyword>
<dbReference type="GO" id="GO:0005829">
    <property type="term" value="C:cytosol"/>
    <property type="evidence" value="ECO:0007669"/>
    <property type="project" value="TreeGrafter"/>
</dbReference>
<comment type="caution">
    <text evidence="7">The sequence shown here is derived from an EMBL/GenBank/DDBJ whole genome shotgun (WGS) entry which is preliminary data.</text>
</comment>
<evidence type="ECO:0000256" key="2">
    <source>
        <dbReference type="ARBA" id="ARBA00022814"/>
    </source>
</evidence>